<comment type="caution">
    <text evidence="1">The sequence shown here is derived from an EMBL/GenBank/DDBJ whole genome shotgun (WGS) entry which is preliminary data.</text>
</comment>
<dbReference type="EMBL" id="MVOG01000028">
    <property type="protein sequence ID" value="PAU68602.1"/>
    <property type="molecule type" value="Genomic_DNA"/>
</dbReference>
<sequence>MTEPDRLPVSSKPTHIGELVSAFEDEPFADAIDRLIWNGHRSDATAFERYAARELEASDVAQLRRISAQYPLRVVRLDNGSAWIAVPDEMSPADRAVVHAVEAALTRLFAADAMACSLDEGQGLLTTLTDADLGELDSLILGDWCERMQFVRRQPDLDVDRSEQYMGDGDWGAMLKCCAVSESIVLPLHYEYRCDFDRASGTMGIVFQAPTAGQFSLYVYDGCGCWSLLSDERRAARASAYTLLLAGVVAQVGFSAHAGTRTVWATAYADSVQRMERPVVSLTVDRADFDARVAPQYAAGLDDVVVDGDAEGALRVLRAAGACSVRLDALTGALDVIQPLPLPQPLLDGRTPLWRDNRALPANLQRRLHALNARSLDTEHDDGVVTYEQIARIEQENRDSPLIMEAELESAIARIESTMPNDGKQPLFCEHAHERAAVGMLFATPSTIYRRVPKSLYYAHLALANLYMKEGSVQAALRHAHALVELAPLTAASYSTLALVVWRTTHDADTAMHAFRTGLKHAVTLRDRSLLYLHLGYLLADVGRSALALACVQCGIDGDLPYDEIDDAIEMFLRLRARLGREQPFDDDERAQLLGAQDLDIDETSKAWMFARGAAEELADCGFKYAAGVSMVADNDLMRALSASLRYGMLKPRMVEQDARGRRTRS</sequence>
<dbReference type="SUPFAM" id="SSF48452">
    <property type="entry name" value="TPR-like"/>
    <property type="match status" value="1"/>
</dbReference>
<proteinExistence type="predicted"/>
<evidence type="ECO:0000313" key="1">
    <source>
        <dbReference type="EMBL" id="PAU68602.1"/>
    </source>
</evidence>
<dbReference type="AlphaFoldDB" id="A0A2A2EI07"/>
<organism evidence="1 2">
    <name type="scientific">Bifidobacterium italicum</name>
    <dbReference type="NCBI Taxonomy" id="1960968"/>
    <lineage>
        <taxon>Bacteria</taxon>
        <taxon>Bacillati</taxon>
        <taxon>Actinomycetota</taxon>
        <taxon>Actinomycetes</taxon>
        <taxon>Bifidobacteriales</taxon>
        <taxon>Bifidobacteriaceae</taxon>
        <taxon>Bifidobacterium</taxon>
    </lineage>
</organism>
<dbReference type="Gene3D" id="1.25.40.10">
    <property type="entry name" value="Tetratricopeptide repeat domain"/>
    <property type="match status" value="1"/>
</dbReference>
<accession>A0A2A2EI07</accession>
<gene>
    <name evidence="1" type="ORF">B1400_1401</name>
</gene>
<protein>
    <recommendedName>
        <fullName evidence="3">Tetratricopeptide repeat protein</fullName>
    </recommendedName>
</protein>
<name>A0A2A2EI07_9BIFI</name>
<dbReference type="OrthoDB" id="3231061at2"/>
<reference evidence="1 2" key="1">
    <citation type="journal article" date="2017" name="ISME J.">
        <title>Unveiling bifidobacterial biogeography across the mammalian branch of the tree of life.</title>
        <authorList>
            <person name="Milani C."/>
            <person name="Mangifesta M."/>
            <person name="Mancabelli L."/>
            <person name="Lugli G.A."/>
            <person name="James K."/>
            <person name="Duranti S."/>
            <person name="Turroni F."/>
            <person name="Ferrario C."/>
            <person name="Ossiprandi M.C."/>
            <person name="van Sinderen D."/>
            <person name="Ventura M."/>
        </authorList>
    </citation>
    <scope>NUCLEOTIDE SEQUENCE [LARGE SCALE GENOMIC DNA]</scope>
    <source>
        <strain evidence="1 2">70</strain>
    </source>
</reference>
<dbReference type="Proteomes" id="UP000217986">
    <property type="component" value="Unassembled WGS sequence"/>
</dbReference>
<keyword evidence="2" id="KW-1185">Reference proteome</keyword>
<dbReference type="InterPro" id="IPR011990">
    <property type="entry name" value="TPR-like_helical_dom_sf"/>
</dbReference>
<evidence type="ECO:0000313" key="2">
    <source>
        <dbReference type="Proteomes" id="UP000217986"/>
    </source>
</evidence>
<dbReference type="RefSeq" id="WP_095613731.1">
    <property type="nucleotide sequence ID" value="NZ_MVOG01000028.1"/>
</dbReference>
<evidence type="ECO:0008006" key="3">
    <source>
        <dbReference type="Google" id="ProtNLM"/>
    </source>
</evidence>